<gene>
    <name evidence="1" type="ORF">AMS68_005633</name>
</gene>
<dbReference type="PANTHER" id="PTHR41677">
    <property type="entry name" value="YALI0B19030P"/>
    <property type="match status" value="1"/>
</dbReference>
<dbReference type="Proteomes" id="UP000503462">
    <property type="component" value="Chromosome 4"/>
</dbReference>
<evidence type="ECO:0000313" key="2">
    <source>
        <dbReference type="Proteomes" id="UP000503462"/>
    </source>
</evidence>
<evidence type="ECO:0008006" key="3">
    <source>
        <dbReference type="Google" id="ProtNLM"/>
    </source>
</evidence>
<accession>A0A6H0XZL1</accession>
<name>A0A6H0XZL1_9PEZI</name>
<keyword evidence="2" id="KW-1185">Reference proteome</keyword>
<dbReference type="AlphaFoldDB" id="A0A6H0XZL1"/>
<dbReference type="PANTHER" id="PTHR41677:SF1">
    <property type="entry name" value="FE2OG DIOXYGENASE DOMAIN-CONTAINING PROTEIN"/>
    <property type="match status" value="1"/>
</dbReference>
<reference evidence="1 2" key="1">
    <citation type="journal article" date="2016" name="Sci. Rep.">
        <title>Peltaster fructicola genome reveals evolution from an invasive phytopathogen to an ectophytic parasite.</title>
        <authorList>
            <person name="Xu C."/>
            <person name="Chen H."/>
            <person name="Gleason M.L."/>
            <person name="Xu J.R."/>
            <person name="Liu H."/>
            <person name="Zhang R."/>
            <person name="Sun G."/>
        </authorList>
    </citation>
    <scope>NUCLEOTIDE SEQUENCE [LARGE SCALE GENOMIC DNA]</scope>
    <source>
        <strain evidence="1 2">LNHT1506</strain>
    </source>
</reference>
<dbReference type="EMBL" id="CP051142">
    <property type="protein sequence ID" value="QIX00116.1"/>
    <property type="molecule type" value="Genomic_DNA"/>
</dbReference>
<evidence type="ECO:0000313" key="1">
    <source>
        <dbReference type="EMBL" id="QIX00116.1"/>
    </source>
</evidence>
<proteinExistence type="predicted"/>
<sequence>MVRSPYRPIISNDASASMKDSAKFDPAKHIAFERPSKIYRMTDIGYTDETGVSPIAASEPFQLFSQDAIEQFRSEILQQDVMENCNYSGDLGCFMLRGYAAKYAPFVYDAWHNPEVLNIVSTVAGVDLVPVMDYEIGHINISVKSEEQAIAERNSASQVKQSDDSSPVVGWHKDSYPFVCVTMLSDCTNMIGGETVIRTENGQAMRIRGPSMGCAVVLQGRYITHQALRALGAQERITMVTSFRPRSPQLADDSVLGTVRGVSNLSDLYFGYSEYRLQIMQERCRMELIKLRKAHTEGMRTDTKAVRAFLTSSIEFLQSTKDELVPDEDVVPGQQPTMDIPDEVVGSSVTKLLPTPRAKL</sequence>
<organism evidence="1 2">
    <name type="scientific">Peltaster fructicola</name>
    <dbReference type="NCBI Taxonomy" id="286661"/>
    <lineage>
        <taxon>Eukaryota</taxon>
        <taxon>Fungi</taxon>
        <taxon>Dikarya</taxon>
        <taxon>Ascomycota</taxon>
        <taxon>Pezizomycotina</taxon>
        <taxon>Dothideomycetes</taxon>
        <taxon>Dothideomycetes incertae sedis</taxon>
        <taxon>Peltaster</taxon>
    </lineage>
</organism>
<protein>
    <recommendedName>
        <fullName evidence="3">Fe2OG dioxygenase domain-containing protein</fullName>
    </recommendedName>
</protein>
<dbReference type="OrthoDB" id="10256055at2759"/>